<dbReference type="RefSeq" id="WP_076704709.1">
    <property type="nucleotide sequence ID" value="NZ_CP015093.1"/>
</dbReference>
<dbReference type="Pfam" id="PF09836">
    <property type="entry name" value="DUF2063"/>
    <property type="match status" value="1"/>
</dbReference>
<keyword evidence="3" id="KW-1185">Reference proteome</keyword>
<accession>A0A1P8UZE5</accession>
<name>A0A1P8UZE5_9RHOB</name>
<dbReference type="Proteomes" id="UP000187059">
    <property type="component" value="Chromosome"/>
</dbReference>
<proteinExistence type="predicted"/>
<evidence type="ECO:0000259" key="1">
    <source>
        <dbReference type="Pfam" id="PF09836"/>
    </source>
</evidence>
<reference evidence="2 3" key="1">
    <citation type="submission" date="2016-04" db="EMBL/GenBank/DDBJ databases">
        <title>Deep-sea bacteria in the southern Pacific.</title>
        <authorList>
            <person name="Tang K."/>
        </authorList>
    </citation>
    <scope>NUCLEOTIDE SEQUENCE [LARGE SCALE GENOMIC DNA]</scope>
    <source>
        <strain evidence="2 3">JLT2014</strain>
    </source>
</reference>
<dbReference type="InterPro" id="IPR018640">
    <property type="entry name" value="DUF2063"/>
</dbReference>
<evidence type="ECO:0000313" key="2">
    <source>
        <dbReference type="EMBL" id="APZ54736.1"/>
    </source>
</evidence>
<dbReference type="STRING" id="1250539.Ga0080574_TMP4402"/>
<evidence type="ECO:0000313" key="3">
    <source>
        <dbReference type="Proteomes" id="UP000187059"/>
    </source>
</evidence>
<organism evidence="2 3">
    <name type="scientific">Salipiger abyssi</name>
    <dbReference type="NCBI Taxonomy" id="1250539"/>
    <lineage>
        <taxon>Bacteria</taxon>
        <taxon>Pseudomonadati</taxon>
        <taxon>Pseudomonadota</taxon>
        <taxon>Alphaproteobacteria</taxon>
        <taxon>Rhodobacterales</taxon>
        <taxon>Roseobacteraceae</taxon>
        <taxon>Salipiger</taxon>
    </lineage>
</organism>
<feature type="domain" description="Putative DNA-binding" evidence="1">
    <location>
        <begin position="3"/>
        <end position="93"/>
    </location>
</feature>
<gene>
    <name evidence="2" type="ORF">Ga0080574_TMP4402</name>
</gene>
<dbReference type="OrthoDB" id="4146344at2"/>
<dbReference type="KEGG" id="paby:Ga0080574_TMP4402"/>
<dbReference type="InterPro" id="IPR044922">
    <property type="entry name" value="DUF2063_N_sf"/>
</dbReference>
<sequence>MSQTAFHNALLDATRPVPQNLTDGMGRPAGRRYAVYRNNVAVSLSEALATGFPATAALLGETNFARLSARFLRQHPPTSPLLLHYGAGFPAFLDGIDGLGRLPFLSDIARLDLVLRRAYHAADAQPIAPEALAALDAETLPAARLHLVPAVQLLASRWPLVEIRAYALGERTAPPASAAQDVIVTRPGFDPRPHPLPAQGFAFATALRSGMRLGDAVTQCGPGFDPAATLALLLANGAIAAIDTGGAE</sequence>
<dbReference type="AlphaFoldDB" id="A0A1P8UZE5"/>
<dbReference type="EMBL" id="CP015093">
    <property type="protein sequence ID" value="APZ54736.1"/>
    <property type="molecule type" value="Genomic_DNA"/>
</dbReference>
<protein>
    <submittedName>
        <fullName evidence="2">Putative DUF2063 protein</fullName>
    </submittedName>
</protein>
<dbReference type="Gene3D" id="1.10.150.690">
    <property type="entry name" value="DUF2063"/>
    <property type="match status" value="1"/>
</dbReference>